<dbReference type="SUPFAM" id="SSF56112">
    <property type="entry name" value="Protein kinase-like (PK-like)"/>
    <property type="match status" value="2"/>
</dbReference>
<dbReference type="SMART" id="SM00219">
    <property type="entry name" value="TyrKc"/>
    <property type="match status" value="1"/>
</dbReference>
<dbReference type="GO" id="GO:0005886">
    <property type="term" value="C:plasma membrane"/>
    <property type="evidence" value="ECO:0007669"/>
    <property type="project" value="TreeGrafter"/>
</dbReference>
<dbReference type="AlphaFoldDB" id="A0A1X7TP86"/>
<organism evidence="3">
    <name type="scientific">Amphimedon queenslandica</name>
    <name type="common">Sponge</name>
    <dbReference type="NCBI Taxonomy" id="400682"/>
    <lineage>
        <taxon>Eukaryota</taxon>
        <taxon>Metazoa</taxon>
        <taxon>Porifera</taxon>
        <taxon>Demospongiae</taxon>
        <taxon>Heteroscleromorpha</taxon>
        <taxon>Haplosclerida</taxon>
        <taxon>Niphatidae</taxon>
        <taxon>Amphimedon</taxon>
    </lineage>
</organism>
<dbReference type="GO" id="GO:0007169">
    <property type="term" value="P:cell surface receptor protein tyrosine kinase signaling pathway"/>
    <property type="evidence" value="ECO:0007669"/>
    <property type="project" value="TreeGrafter"/>
</dbReference>
<dbReference type="STRING" id="400682.A0A1X7TP86"/>
<sequence length="917" mass="98347">WSYGILCWEVFSLGRAPYPGLDPVGVVEFLDTGGRLLAPRGEACSKEIYSLMTSCWSESPDDRPVFSDLVSSINALIEPLAGYLDFNGISNNFNNSIEDNDSFLLKSIIARVSIKELLASSFSIDCSMAVAIWILLIISCCEGKPKWRSKQCGASATPRLPLHVKAHHTKQYKSLSEVSYYFTTCNGTGANGTSYQSCLQYYQNINSPIQHYLTDDSENLGFFGGQTFTFPRSGTYNVTVAGASGGRGLCNIKKSRGVILQTQLLIDTQVNGSVLVLVGHRGLGPCDTNSTYKLCINPPTNLTEADECLSMWNAESLPLFKSRLGGGGGGGGSMIWPRNSTGGYSQSILPFIVAAGGGGTSLQTNYDTILTSVNNNVDQLRVGNETNEELYQRFIDGRPSYTDSLVDNIGSTGMRPGIGGESMSFSSGAGSGWYAPPNMKDIDGQLLSKRLVFSRGGLDCILGLNFYNTGLPFKSVNGGFGGGGGSCDSGGGGGGFGGGEVSKSSPEIPGGGGYSLITINNTRVNSTSSGMNDGDGYVNIIPVDCGCTSGCRVDGNMYQCICIEPAVLANNGIDCVSINSDEITSTALFSYSAISIKTSIFPSASFYTDTTLIDTTISPSLSISNTVQPSSDRLAVIVIPVVIVTVILGVLAVLIVIFFACMIKKRRKMKPVTNEATRSIASNSDNINSNQLKEISSEYIKQLSNHLISGSSLKIQESVGQGELGIVYRGLISVKNGMPQTVAAKTLKGLYSKSDIDSLLDECIIMMSFDNLNVLPLIGVCLDLGPAPYIIMPFMSRGSLLSYLKKERPNLTVADTSEEDIILNVRKQLLSACLQVANGMCYLASQRFIHRDLAARNCMIDDNGIIKVADFGLSEDIYSQNYFRQLKGNNSSPVKLPLKWMALESLHDGLFSEKSDV</sequence>
<keyword evidence="1" id="KW-0472">Membrane</keyword>
<reference evidence="3" key="1">
    <citation type="submission" date="2017-05" db="UniProtKB">
        <authorList>
            <consortium name="EnsemblMetazoa"/>
        </authorList>
    </citation>
    <scope>IDENTIFICATION</scope>
</reference>
<dbReference type="PRINTS" id="PR00109">
    <property type="entry name" value="TYRKINASE"/>
</dbReference>
<dbReference type="GO" id="GO:0005524">
    <property type="term" value="F:ATP binding"/>
    <property type="evidence" value="ECO:0007669"/>
    <property type="project" value="InterPro"/>
</dbReference>
<dbReference type="EnsemblMetazoa" id="Aqu2.1.16873_001">
    <property type="protein sequence ID" value="Aqu2.1.16873_001"/>
    <property type="gene ID" value="Aqu2.1.16873"/>
</dbReference>
<dbReference type="GO" id="GO:0004714">
    <property type="term" value="F:transmembrane receptor protein tyrosine kinase activity"/>
    <property type="evidence" value="ECO:0007669"/>
    <property type="project" value="TreeGrafter"/>
</dbReference>
<feature type="domain" description="Protein kinase" evidence="2">
    <location>
        <begin position="1"/>
        <end position="77"/>
    </location>
</feature>
<dbReference type="PROSITE" id="PS50011">
    <property type="entry name" value="PROTEIN_KINASE_DOM"/>
    <property type="match status" value="2"/>
</dbReference>
<dbReference type="Gene3D" id="3.30.200.20">
    <property type="entry name" value="Phosphorylase Kinase, domain 1"/>
    <property type="match status" value="1"/>
</dbReference>
<evidence type="ECO:0000259" key="2">
    <source>
        <dbReference type="PROSITE" id="PS50011"/>
    </source>
</evidence>
<feature type="transmembrane region" description="Helical" evidence="1">
    <location>
        <begin position="634"/>
        <end position="661"/>
    </location>
</feature>
<keyword evidence="1" id="KW-0812">Transmembrane</keyword>
<dbReference type="InterPro" id="IPR000719">
    <property type="entry name" value="Prot_kinase_dom"/>
</dbReference>
<dbReference type="OrthoDB" id="98077at2759"/>
<dbReference type="InterPro" id="IPR050122">
    <property type="entry name" value="RTK"/>
</dbReference>
<dbReference type="InterPro" id="IPR008266">
    <property type="entry name" value="Tyr_kinase_AS"/>
</dbReference>
<dbReference type="GO" id="GO:0043235">
    <property type="term" value="C:receptor complex"/>
    <property type="evidence" value="ECO:0007669"/>
    <property type="project" value="TreeGrafter"/>
</dbReference>
<accession>A0A1X7TP86</accession>
<name>A0A1X7TP86_AMPQE</name>
<evidence type="ECO:0000313" key="3">
    <source>
        <dbReference type="EnsemblMetazoa" id="Aqu2.1.16873_001"/>
    </source>
</evidence>
<dbReference type="InterPro" id="IPR011009">
    <property type="entry name" value="Kinase-like_dom_sf"/>
</dbReference>
<dbReference type="PANTHER" id="PTHR24416:SF564">
    <property type="entry name" value="MACROPHAGE-STIMULATING PROTEIN RECEPTOR"/>
    <property type="match status" value="1"/>
</dbReference>
<dbReference type="Pfam" id="PF07714">
    <property type="entry name" value="PK_Tyr_Ser-Thr"/>
    <property type="match status" value="2"/>
</dbReference>
<keyword evidence="1" id="KW-1133">Transmembrane helix</keyword>
<dbReference type="CDD" id="cd00192">
    <property type="entry name" value="PTKc"/>
    <property type="match status" value="1"/>
</dbReference>
<dbReference type="PANTHER" id="PTHR24416">
    <property type="entry name" value="TYROSINE-PROTEIN KINASE RECEPTOR"/>
    <property type="match status" value="1"/>
</dbReference>
<evidence type="ECO:0000256" key="1">
    <source>
        <dbReference type="SAM" id="Phobius"/>
    </source>
</evidence>
<dbReference type="PROSITE" id="PS00109">
    <property type="entry name" value="PROTEIN_KINASE_TYR"/>
    <property type="match status" value="1"/>
</dbReference>
<dbReference type="InParanoid" id="A0A1X7TP86"/>
<dbReference type="Gene3D" id="1.10.510.10">
    <property type="entry name" value="Transferase(Phosphotransferase) domain 1"/>
    <property type="match status" value="2"/>
</dbReference>
<dbReference type="InterPro" id="IPR001245">
    <property type="entry name" value="Ser-Thr/Tyr_kinase_cat_dom"/>
</dbReference>
<dbReference type="InterPro" id="IPR020635">
    <property type="entry name" value="Tyr_kinase_cat_dom"/>
</dbReference>
<protein>
    <recommendedName>
        <fullName evidence="2">Protein kinase domain-containing protein</fullName>
    </recommendedName>
</protein>
<feature type="domain" description="Protein kinase" evidence="2">
    <location>
        <begin position="713"/>
        <end position="917"/>
    </location>
</feature>
<proteinExistence type="predicted"/>